<dbReference type="InterPro" id="IPR036895">
    <property type="entry name" value="Uracil-DNA_glycosylase-like_sf"/>
</dbReference>
<keyword evidence="8" id="KW-0378">Hydrolase</keyword>
<dbReference type="HOGENOM" id="CLU_044815_1_0_12"/>
<evidence type="ECO:0000256" key="3">
    <source>
        <dbReference type="ARBA" id="ARBA00012030"/>
    </source>
</evidence>
<protein>
    <recommendedName>
        <fullName evidence="4">Type-4 uracil-DNA glycosylase</fullName>
        <ecNumber evidence="3">3.2.2.27</ecNumber>
    </recommendedName>
</protein>
<evidence type="ECO:0000256" key="2">
    <source>
        <dbReference type="ARBA" id="ARBA00006521"/>
    </source>
</evidence>
<evidence type="ECO:0000256" key="10">
    <source>
        <dbReference type="ARBA" id="ARBA00023014"/>
    </source>
</evidence>
<dbReference type="AlphaFoldDB" id="F4GI57"/>
<dbReference type="PANTHER" id="PTHR33693">
    <property type="entry name" value="TYPE-5 URACIL-DNA GLYCOSYLASE"/>
    <property type="match status" value="1"/>
</dbReference>
<dbReference type="InterPro" id="IPR005273">
    <property type="entry name" value="Ura-DNA_glyco_family4"/>
</dbReference>
<organism evidence="13 14">
    <name type="scientific">Parasphaerochaeta coccoides (strain ATCC BAA-1237 / DSM 17374 / SPN1)</name>
    <name type="common">Sphaerochaeta coccoides</name>
    <dbReference type="NCBI Taxonomy" id="760011"/>
    <lineage>
        <taxon>Bacteria</taxon>
        <taxon>Pseudomonadati</taxon>
        <taxon>Spirochaetota</taxon>
        <taxon>Spirochaetia</taxon>
        <taxon>Spirochaetales</taxon>
        <taxon>Sphaerochaetaceae</taxon>
        <taxon>Parasphaerochaeta</taxon>
    </lineage>
</organism>
<dbReference type="EMBL" id="CP002659">
    <property type="protein sequence ID" value="AEC02655.1"/>
    <property type="molecule type" value="Genomic_DNA"/>
</dbReference>
<sequence length="289" mass="31679">MMKPDAQTVSAALARLARNIDEAERAMTPPSPLPASLPLDIPDDAFLPFIRDAIDGENPSVQQDSLEKGKEDGRQVQFLGASDVLFPDTEARDYSSCSLKELSTLVSSCKNCRLCETRTYTVFGEGQEEHPVVMVIGEGPGRDEDLSGRPFVGKGGQYMDRWFAPIGVSRQTNAYIANIVKCRPPGNRDPLPDEVQACIPYLRRQIALVQPRVILLAGAVAAHAILETKEGVGALRGRTFSYMNIPVIVTYHPAGVLRNLDRLRAPVWEDMKRLASMVGLPVHAGKKQT</sequence>
<evidence type="ECO:0000256" key="6">
    <source>
        <dbReference type="ARBA" id="ARBA00022723"/>
    </source>
</evidence>
<dbReference type="SUPFAM" id="SSF52141">
    <property type="entry name" value="Uracil-DNA glycosylase-like"/>
    <property type="match status" value="1"/>
</dbReference>
<dbReference type="GO" id="GO:0051539">
    <property type="term" value="F:4 iron, 4 sulfur cluster binding"/>
    <property type="evidence" value="ECO:0007669"/>
    <property type="project" value="UniProtKB-KW"/>
</dbReference>
<dbReference type="Gene3D" id="3.40.470.10">
    <property type="entry name" value="Uracil-DNA glycosylase-like domain"/>
    <property type="match status" value="1"/>
</dbReference>
<proteinExistence type="inferred from homology"/>
<evidence type="ECO:0000259" key="12">
    <source>
        <dbReference type="SMART" id="SM00986"/>
    </source>
</evidence>
<keyword evidence="6" id="KW-0479">Metal-binding</keyword>
<evidence type="ECO:0000256" key="8">
    <source>
        <dbReference type="ARBA" id="ARBA00022801"/>
    </source>
</evidence>
<evidence type="ECO:0000256" key="7">
    <source>
        <dbReference type="ARBA" id="ARBA00022763"/>
    </source>
</evidence>
<evidence type="ECO:0000256" key="9">
    <source>
        <dbReference type="ARBA" id="ARBA00023004"/>
    </source>
</evidence>
<dbReference type="STRING" id="760011.Spico_1452"/>
<dbReference type="InterPro" id="IPR051536">
    <property type="entry name" value="UDG_Type-4/5"/>
</dbReference>
<dbReference type="PANTHER" id="PTHR33693:SF1">
    <property type="entry name" value="TYPE-4 URACIL-DNA GLYCOSYLASE"/>
    <property type="match status" value="1"/>
</dbReference>
<dbReference type="GO" id="GO:0004844">
    <property type="term" value="F:uracil DNA N-glycosylase activity"/>
    <property type="evidence" value="ECO:0007669"/>
    <property type="project" value="UniProtKB-EC"/>
</dbReference>
<dbReference type="Pfam" id="PF03167">
    <property type="entry name" value="UDG"/>
    <property type="match status" value="1"/>
</dbReference>
<reference evidence="14" key="1">
    <citation type="submission" date="2011-04" db="EMBL/GenBank/DDBJ databases">
        <title>The complete genome of Spirochaeta coccoides DSM 17374.</title>
        <authorList>
            <person name="Lucas S."/>
            <person name="Copeland A."/>
            <person name="Lapidus A."/>
            <person name="Bruce D."/>
            <person name="Goodwin L."/>
            <person name="Pitluck S."/>
            <person name="Peters L."/>
            <person name="Kyrpides N."/>
            <person name="Mavromatis K."/>
            <person name="Pagani I."/>
            <person name="Ivanova N."/>
            <person name="Ovchinnikova G."/>
            <person name="Lu M."/>
            <person name="Detter J.C."/>
            <person name="Tapia R."/>
            <person name="Han C."/>
            <person name="Land M."/>
            <person name="Hauser L."/>
            <person name="Markowitz V."/>
            <person name="Cheng J.-F."/>
            <person name="Hugenholtz P."/>
            <person name="Woyke T."/>
            <person name="Wu D."/>
            <person name="Spring S."/>
            <person name="Schroeder M."/>
            <person name="Brambilla E."/>
            <person name="Klenk H.-P."/>
            <person name="Eisen J.A."/>
        </authorList>
    </citation>
    <scope>NUCLEOTIDE SEQUENCE [LARGE SCALE GENOMIC DNA]</scope>
    <source>
        <strain evidence="14">ATCC BAA-1237 / DSM 17374 / SPN1</strain>
    </source>
</reference>
<keyword evidence="9" id="KW-0408">Iron</keyword>
<dbReference type="eggNOG" id="COG1573">
    <property type="taxonomic scope" value="Bacteria"/>
</dbReference>
<evidence type="ECO:0000256" key="5">
    <source>
        <dbReference type="ARBA" id="ARBA00022485"/>
    </source>
</evidence>
<dbReference type="KEGG" id="scc:Spico_1452"/>
<reference evidence="13 14" key="2">
    <citation type="journal article" date="2012" name="Stand. Genomic Sci.">
        <title>Complete genome sequence of the termite hindgut bacterium Spirochaeta coccoides type strain (SPN1(T)), reclassification in the genus Sphaerochaeta as Sphaerochaeta coccoides comb. nov. and emendations of the family Spirochaetaceae and the genus Sphaerochaeta.</title>
        <authorList>
            <person name="Abt B."/>
            <person name="Han C."/>
            <person name="Scheuner C."/>
            <person name="Lu M."/>
            <person name="Lapidus A."/>
            <person name="Nolan M."/>
            <person name="Lucas S."/>
            <person name="Hammon N."/>
            <person name="Deshpande S."/>
            <person name="Cheng J.F."/>
            <person name="Tapia R."/>
            <person name="Goodwin L.A."/>
            <person name="Pitluck S."/>
            <person name="Liolios K."/>
            <person name="Pagani I."/>
            <person name="Ivanova N."/>
            <person name="Mavromatis K."/>
            <person name="Mikhailova N."/>
            <person name="Huntemann M."/>
            <person name="Pati A."/>
            <person name="Chen A."/>
            <person name="Palaniappan K."/>
            <person name="Land M."/>
            <person name="Hauser L."/>
            <person name="Brambilla E.M."/>
            <person name="Rohde M."/>
            <person name="Spring S."/>
            <person name="Gronow S."/>
            <person name="Goker M."/>
            <person name="Woyke T."/>
            <person name="Bristow J."/>
            <person name="Eisen J.A."/>
            <person name="Markowitz V."/>
            <person name="Hugenholtz P."/>
            <person name="Kyrpides N.C."/>
            <person name="Klenk H.P."/>
            <person name="Detter J.C."/>
        </authorList>
    </citation>
    <scope>NUCLEOTIDE SEQUENCE [LARGE SCALE GENOMIC DNA]</scope>
    <source>
        <strain evidence="14">ATCC BAA-1237 / DSM 17374 / SPN1</strain>
    </source>
</reference>
<dbReference type="CDD" id="cd10030">
    <property type="entry name" value="UDG-F4_TTUDGA_SPO1dp_like"/>
    <property type="match status" value="1"/>
</dbReference>
<comment type="similarity">
    <text evidence="2">Belongs to the uracil-DNA glycosylase (UDG) superfamily. Type 4 (UDGa) family.</text>
</comment>
<keyword evidence="10" id="KW-0411">Iron-sulfur</keyword>
<dbReference type="RefSeq" id="WP_013740050.1">
    <property type="nucleotide sequence ID" value="NC_015436.1"/>
</dbReference>
<dbReference type="InterPro" id="IPR005122">
    <property type="entry name" value="Uracil-DNA_glycosylase-like"/>
</dbReference>
<dbReference type="SMART" id="SM00987">
    <property type="entry name" value="UreE_C"/>
    <property type="match status" value="1"/>
</dbReference>
<gene>
    <name evidence="13" type="ordered locus">Spico_1452</name>
</gene>
<dbReference type="SMART" id="SM00986">
    <property type="entry name" value="UDG"/>
    <property type="match status" value="1"/>
</dbReference>
<keyword evidence="7" id="KW-0227">DNA damage</keyword>
<evidence type="ECO:0000313" key="13">
    <source>
        <dbReference type="EMBL" id="AEC02655.1"/>
    </source>
</evidence>
<dbReference type="EC" id="3.2.2.27" evidence="3"/>
<keyword evidence="11" id="KW-0234">DNA repair</keyword>
<keyword evidence="5" id="KW-0004">4Fe-4S</keyword>
<comment type="catalytic activity">
    <reaction evidence="1">
        <text>Hydrolyzes single-stranded DNA or mismatched double-stranded DNA and polynucleotides, releasing free uracil.</text>
        <dbReference type="EC" id="3.2.2.27"/>
    </reaction>
</comment>
<dbReference type="NCBIfam" id="TIGR00758">
    <property type="entry name" value="UDG_fam4"/>
    <property type="match status" value="1"/>
</dbReference>
<evidence type="ECO:0000256" key="11">
    <source>
        <dbReference type="ARBA" id="ARBA00023204"/>
    </source>
</evidence>
<dbReference type="GO" id="GO:0046872">
    <property type="term" value="F:metal ion binding"/>
    <property type="evidence" value="ECO:0007669"/>
    <property type="project" value="UniProtKB-KW"/>
</dbReference>
<accession>F4GI57</accession>
<evidence type="ECO:0000256" key="1">
    <source>
        <dbReference type="ARBA" id="ARBA00001400"/>
    </source>
</evidence>
<keyword evidence="14" id="KW-1185">Reference proteome</keyword>
<evidence type="ECO:0000256" key="4">
    <source>
        <dbReference type="ARBA" id="ARBA00019403"/>
    </source>
</evidence>
<dbReference type="GO" id="GO:0006281">
    <property type="term" value="P:DNA repair"/>
    <property type="evidence" value="ECO:0007669"/>
    <property type="project" value="UniProtKB-KW"/>
</dbReference>
<feature type="domain" description="Uracil-DNA glycosylase-like" evidence="12">
    <location>
        <begin position="123"/>
        <end position="272"/>
    </location>
</feature>
<evidence type="ECO:0000313" key="14">
    <source>
        <dbReference type="Proteomes" id="UP000007939"/>
    </source>
</evidence>
<dbReference type="Proteomes" id="UP000007939">
    <property type="component" value="Chromosome"/>
</dbReference>
<name>F4GI57_PARC1</name>